<dbReference type="InterPro" id="IPR013106">
    <property type="entry name" value="Ig_V-set"/>
</dbReference>
<evidence type="ECO:0000256" key="5">
    <source>
        <dbReference type="SAM" id="Phobius"/>
    </source>
</evidence>
<keyword evidence="3 5" id="KW-1133">Transmembrane helix</keyword>
<dbReference type="Gene3D" id="2.60.40.10">
    <property type="entry name" value="Immunoglobulins"/>
    <property type="match status" value="2"/>
</dbReference>
<dbReference type="GO" id="GO:0004930">
    <property type="term" value="F:G protein-coupled receptor activity"/>
    <property type="evidence" value="ECO:0007669"/>
    <property type="project" value="InterPro"/>
</dbReference>
<dbReference type="Pfam" id="PF00001">
    <property type="entry name" value="7tm_1"/>
    <property type="match status" value="1"/>
</dbReference>
<keyword evidence="4 5" id="KW-0472">Membrane</keyword>
<feature type="transmembrane region" description="Helical" evidence="5">
    <location>
        <begin position="12"/>
        <end position="34"/>
    </location>
</feature>
<dbReference type="InterPro" id="IPR013783">
    <property type="entry name" value="Ig-like_fold"/>
</dbReference>
<organism evidence="7 8">
    <name type="scientific">Tachysurus vachellii</name>
    <name type="common">Darkbarbel catfish</name>
    <name type="synonym">Pelteobagrus vachellii</name>
    <dbReference type="NCBI Taxonomy" id="175792"/>
    <lineage>
        <taxon>Eukaryota</taxon>
        <taxon>Metazoa</taxon>
        <taxon>Chordata</taxon>
        <taxon>Craniata</taxon>
        <taxon>Vertebrata</taxon>
        <taxon>Euteleostomi</taxon>
        <taxon>Actinopterygii</taxon>
        <taxon>Neopterygii</taxon>
        <taxon>Teleostei</taxon>
        <taxon>Ostariophysi</taxon>
        <taxon>Siluriformes</taxon>
        <taxon>Bagridae</taxon>
        <taxon>Tachysurus</taxon>
    </lineage>
</organism>
<dbReference type="PANTHER" id="PTHR45822:SF8">
    <property type="entry name" value="FREE FATTY ACID RECEPTOR 3-RELATED"/>
    <property type="match status" value="1"/>
</dbReference>
<feature type="transmembrane region" description="Helical" evidence="5">
    <location>
        <begin position="46"/>
        <end position="66"/>
    </location>
</feature>
<dbReference type="GO" id="GO:0071398">
    <property type="term" value="P:cellular response to fatty acid"/>
    <property type="evidence" value="ECO:0007669"/>
    <property type="project" value="TreeGrafter"/>
</dbReference>
<comment type="caution">
    <text evidence="7">The sequence shown here is derived from an EMBL/GenBank/DDBJ whole genome shotgun (WGS) entry which is preliminary data.</text>
</comment>
<sequence>MIWGVNDNSFVLSMYIITLMTGFPGNLWSFYALIRKVKQEAKLTDVLLLNLNISDLIFLFFLPIFIKATADMGWEMSYFLCPLATYIFLINIYNSTLILTAVSVERYLGVIFAIKYKLNRHPRYAVITSVIIWMINLGHCSIVYYMQYNFSDGNKVGLDPANHNTCYWEFTEKQLNILLPECLGISIVFIFVPLIACCFCYINIIRALYQLDNIKPMKRCRAIGLAMSTLVIFMSCSIPFAPIDALHFTRTMDFVQFWLTLCLFSVEILHMCVGLIITFPDKEPLYVAVGRTLVLEAQFQLNQNERILLRTWEHKNSEGEVRVADGDKTFNNRTSVEKNGALLRIKGVVKNDYGLYKVTVTISNGDHVSASRQVLEIKNPPKASLSMQCSVSTEGAQWDSPSFLWIVDGVGVTNKNETSEDGSMLRSETLGQNYTCITDSSHGTSRVELHSLYSELNVETKPDPCQRCSCTGLIVFLVIESIILVIMIGCCIYMWKKITNNEIFFALSFGPSGLQQTASMGVGSQCFLASILLQAFAVLQSCLCVSVRFPSQQTVYVVRGQNLVLQAEFELPQGDHVTKVTWKREDEGKGNSGKTITTLAEYPARSSGGRVTLDQGGSVMTLWNYQTTDDGVYTVTVRDQKGGQSSARCTVHEYEAVHHVSVMVNVSHFSLHCMEAWGTEPVFRWLHEKVAVTEAVGRVSADGTSLYLNTALCGHFTCMVSNKLGHSSATYTAVPCEREGRGTAVAIVCLVILLLLAGGLAFLLWRKRFGYSNRRERLREPDEDM</sequence>
<gene>
    <name evidence="7" type="ORF">Q7C36_023468</name>
</gene>
<feature type="transmembrane region" description="Helical" evidence="5">
    <location>
        <begin position="124"/>
        <end position="146"/>
    </location>
</feature>
<dbReference type="Pfam" id="PF07686">
    <property type="entry name" value="V-set"/>
    <property type="match status" value="1"/>
</dbReference>
<dbReference type="PRINTS" id="PR00237">
    <property type="entry name" value="GPCRRHODOPSN"/>
</dbReference>
<dbReference type="SUPFAM" id="SSF81321">
    <property type="entry name" value="Family A G protein-coupled receptor-like"/>
    <property type="match status" value="1"/>
</dbReference>
<keyword evidence="2 5" id="KW-0812">Transmembrane</keyword>
<feature type="transmembrane region" description="Helical" evidence="5">
    <location>
        <begin position="744"/>
        <end position="765"/>
    </location>
</feature>
<evidence type="ECO:0000256" key="1">
    <source>
        <dbReference type="ARBA" id="ARBA00004370"/>
    </source>
</evidence>
<dbReference type="GO" id="GO:0005886">
    <property type="term" value="C:plasma membrane"/>
    <property type="evidence" value="ECO:0007669"/>
    <property type="project" value="TreeGrafter"/>
</dbReference>
<feature type="transmembrane region" description="Helical" evidence="5">
    <location>
        <begin position="473"/>
        <end position="495"/>
    </location>
</feature>
<evidence type="ECO:0000256" key="4">
    <source>
        <dbReference type="ARBA" id="ARBA00023136"/>
    </source>
</evidence>
<dbReference type="InterPro" id="IPR000276">
    <property type="entry name" value="GPCR_Rhodpsn"/>
</dbReference>
<dbReference type="PANTHER" id="PTHR45822">
    <property type="entry name" value="FREE FATTY ACID RECEPTOR 2-RELATED"/>
    <property type="match status" value="1"/>
</dbReference>
<dbReference type="SUPFAM" id="SSF48726">
    <property type="entry name" value="Immunoglobulin"/>
    <property type="match status" value="2"/>
</dbReference>
<evidence type="ECO:0000313" key="7">
    <source>
        <dbReference type="EMBL" id="KAK2815202.1"/>
    </source>
</evidence>
<evidence type="ECO:0000256" key="2">
    <source>
        <dbReference type="ARBA" id="ARBA00022692"/>
    </source>
</evidence>
<feature type="transmembrane region" description="Helical" evidence="5">
    <location>
        <begin position="255"/>
        <end position="277"/>
    </location>
</feature>
<evidence type="ECO:0000259" key="6">
    <source>
        <dbReference type="PROSITE" id="PS50262"/>
    </source>
</evidence>
<proteinExistence type="predicted"/>
<comment type="subcellular location">
    <subcellularLocation>
        <location evidence="1">Membrane</location>
    </subcellularLocation>
</comment>
<feature type="domain" description="G-protein coupled receptors family 1 profile" evidence="6">
    <location>
        <begin position="25"/>
        <end position="240"/>
    </location>
</feature>
<keyword evidence="8" id="KW-1185">Reference proteome</keyword>
<accession>A0AA88LGJ4</accession>
<protein>
    <recommendedName>
        <fullName evidence="6">G-protein coupled receptors family 1 profile domain-containing protein</fullName>
    </recommendedName>
</protein>
<dbReference type="PROSITE" id="PS50262">
    <property type="entry name" value="G_PROTEIN_RECEP_F1_2"/>
    <property type="match status" value="1"/>
</dbReference>
<evidence type="ECO:0000256" key="3">
    <source>
        <dbReference type="ARBA" id="ARBA00022989"/>
    </source>
</evidence>
<dbReference type="InterPro" id="IPR036179">
    <property type="entry name" value="Ig-like_dom_sf"/>
</dbReference>
<dbReference type="InterPro" id="IPR017452">
    <property type="entry name" value="GPCR_Rhodpsn_7TM"/>
</dbReference>
<reference evidence="7" key="1">
    <citation type="submission" date="2023-08" db="EMBL/GenBank/DDBJ databases">
        <title>Pelteobagrus vachellii genome.</title>
        <authorList>
            <person name="Liu H."/>
        </authorList>
    </citation>
    <scope>NUCLEOTIDE SEQUENCE</scope>
    <source>
        <strain evidence="7">PRFRI_2022a</strain>
        <tissue evidence="7">Muscle</tissue>
    </source>
</reference>
<dbReference type="InterPro" id="IPR003599">
    <property type="entry name" value="Ig_sub"/>
</dbReference>
<dbReference type="Gene3D" id="1.20.1070.10">
    <property type="entry name" value="Rhodopsin 7-helix transmembrane proteins"/>
    <property type="match status" value="1"/>
</dbReference>
<feature type="transmembrane region" description="Helical" evidence="5">
    <location>
        <begin position="222"/>
        <end position="243"/>
    </location>
</feature>
<name>A0AA88LGJ4_TACVA</name>
<feature type="transmembrane region" description="Helical" evidence="5">
    <location>
        <begin position="86"/>
        <end position="104"/>
    </location>
</feature>
<dbReference type="AlphaFoldDB" id="A0AA88LGJ4"/>
<evidence type="ECO:0000313" key="8">
    <source>
        <dbReference type="Proteomes" id="UP001187315"/>
    </source>
</evidence>
<dbReference type="EMBL" id="JAVHJS010000026">
    <property type="protein sequence ID" value="KAK2815202.1"/>
    <property type="molecule type" value="Genomic_DNA"/>
</dbReference>
<feature type="transmembrane region" description="Helical" evidence="5">
    <location>
        <begin position="177"/>
        <end position="202"/>
    </location>
</feature>
<dbReference type="Proteomes" id="UP001187315">
    <property type="component" value="Unassembled WGS sequence"/>
</dbReference>
<dbReference type="SMART" id="SM00409">
    <property type="entry name" value="IG"/>
    <property type="match status" value="2"/>
</dbReference>